<dbReference type="RefSeq" id="WP_116518419.1">
    <property type="nucleotide sequence ID" value="NZ_JACCEX010000002.1"/>
</dbReference>
<dbReference type="Proteomes" id="UP000246145">
    <property type="component" value="Unassembled WGS sequence"/>
</dbReference>
<evidence type="ECO:0000313" key="2">
    <source>
        <dbReference type="EMBL" id="PVY62552.1"/>
    </source>
</evidence>
<comment type="caution">
    <text evidence="2">The sequence shown here is derived from an EMBL/GenBank/DDBJ whole genome shotgun (WGS) entry which is preliminary data.</text>
</comment>
<protein>
    <submittedName>
        <fullName evidence="2">Protocatechuate 4,5-dioxygenase beta chain</fullName>
    </submittedName>
</protein>
<keyword evidence="3" id="KW-1185">Reference proteome</keyword>
<feature type="domain" description="Extradiol ring-cleavage dioxygenase class III enzyme subunit B" evidence="1">
    <location>
        <begin position="8"/>
        <end position="257"/>
    </location>
</feature>
<dbReference type="STRING" id="1231391.GCA_000308195_02090"/>
<evidence type="ECO:0000313" key="3">
    <source>
        <dbReference type="Proteomes" id="UP000246145"/>
    </source>
</evidence>
<dbReference type="GO" id="GO:0008198">
    <property type="term" value="F:ferrous iron binding"/>
    <property type="evidence" value="ECO:0007669"/>
    <property type="project" value="InterPro"/>
</dbReference>
<keyword evidence="2" id="KW-0223">Dioxygenase</keyword>
<name>A0A2U1CNG9_9BURK</name>
<dbReference type="Pfam" id="PF02900">
    <property type="entry name" value="LigB"/>
    <property type="match status" value="1"/>
</dbReference>
<keyword evidence="2" id="KW-0560">Oxidoreductase</keyword>
<organism evidence="2 3">
    <name type="scientific">Pusillimonas noertemannii</name>
    <dbReference type="NCBI Taxonomy" id="305977"/>
    <lineage>
        <taxon>Bacteria</taxon>
        <taxon>Pseudomonadati</taxon>
        <taxon>Pseudomonadota</taxon>
        <taxon>Betaproteobacteria</taxon>
        <taxon>Burkholderiales</taxon>
        <taxon>Alcaligenaceae</taxon>
        <taxon>Pusillimonas</taxon>
    </lineage>
</organism>
<dbReference type="InterPro" id="IPR004183">
    <property type="entry name" value="Xdiol_dOase_suB"/>
</dbReference>
<gene>
    <name evidence="2" type="ORF">C7440_2046</name>
</gene>
<dbReference type="EMBL" id="QEKO01000002">
    <property type="protein sequence ID" value="PVY62552.1"/>
    <property type="molecule type" value="Genomic_DNA"/>
</dbReference>
<proteinExistence type="predicted"/>
<sequence length="290" mass="32506">MAHIIGGIGIAHTPSMGMEYDRGRANGFDSRWGPWFEGLSPVRQWLERIRPTQLIVVYNDHLNHFDFDAYPTLAIGISSRFEQADEGWGRRPWPDMPGNPSFAIPLAEYLVRQSEFDLTVCQSLALDHGVYSWFPCLFDLPWKIPVTPIAVNMVRHPLPTSQRLARLGAEIRAAVQASDAGERVLVIATGGMSHQISGARFGISNQEFDQRFLKALPSEMDALMAIPQEDYMRYGGTEAAELSLWFAMRAALSPDAMPVYDHYTCPQITGCGVLAMTEPQFEQQSTKEQK</sequence>
<evidence type="ECO:0000259" key="1">
    <source>
        <dbReference type="Pfam" id="PF02900"/>
    </source>
</evidence>
<accession>A0A2U1CNG9</accession>
<dbReference type="Gene3D" id="3.40.830.10">
    <property type="entry name" value="LigB-like"/>
    <property type="match status" value="1"/>
</dbReference>
<dbReference type="AlphaFoldDB" id="A0A2U1CNG9"/>
<dbReference type="SUPFAM" id="SSF53213">
    <property type="entry name" value="LigB-like"/>
    <property type="match status" value="1"/>
</dbReference>
<reference evidence="2 3" key="1">
    <citation type="submission" date="2018-04" db="EMBL/GenBank/DDBJ databases">
        <title>Genomic Encyclopedia of Type Strains, Phase IV (KMG-IV): sequencing the most valuable type-strain genomes for metagenomic binning, comparative biology and taxonomic classification.</title>
        <authorList>
            <person name="Goeker M."/>
        </authorList>
    </citation>
    <scope>NUCLEOTIDE SEQUENCE [LARGE SCALE GENOMIC DNA]</scope>
    <source>
        <strain evidence="2 3">DSM 10065</strain>
    </source>
</reference>
<dbReference type="GO" id="GO:0016702">
    <property type="term" value="F:oxidoreductase activity, acting on single donors with incorporation of molecular oxygen, incorporation of two atoms of oxygen"/>
    <property type="evidence" value="ECO:0007669"/>
    <property type="project" value="UniProtKB-ARBA"/>
</dbReference>
<dbReference type="OrthoDB" id="8673673at2"/>